<keyword evidence="1" id="KW-1133">Transmembrane helix</keyword>
<feature type="transmembrane region" description="Helical" evidence="1">
    <location>
        <begin position="174"/>
        <end position="197"/>
    </location>
</feature>
<feature type="transmembrane region" description="Helical" evidence="1">
    <location>
        <begin position="288"/>
        <end position="308"/>
    </location>
</feature>
<reference evidence="3" key="1">
    <citation type="submission" date="2011-08" db="EMBL/GenBank/DDBJ databases">
        <authorList>
            <person name="Rombauts S."/>
        </authorList>
    </citation>
    <scope>NUCLEOTIDE SEQUENCE</scope>
    <source>
        <strain evidence="3">London</strain>
    </source>
</reference>
<evidence type="ECO:0008006" key="4">
    <source>
        <dbReference type="Google" id="ProtNLM"/>
    </source>
</evidence>
<keyword evidence="3" id="KW-1185">Reference proteome</keyword>
<evidence type="ECO:0000313" key="2">
    <source>
        <dbReference type="EnsemblMetazoa" id="tetur13g04736.1"/>
    </source>
</evidence>
<feature type="transmembrane region" description="Helical" evidence="1">
    <location>
        <begin position="314"/>
        <end position="334"/>
    </location>
</feature>
<feature type="transmembrane region" description="Helical" evidence="1">
    <location>
        <begin position="79"/>
        <end position="100"/>
    </location>
</feature>
<proteinExistence type="predicted"/>
<dbReference type="EMBL" id="CAEY01000175">
    <property type="status" value="NOT_ANNOTATED_CDS"/>
    <property type="molecule type" value="Genomic_DNA"/>
</dbReference>
<accession>T1KKR8</accession>
<dbReference type="AlphaFoldDB" id="T1KKR8"/>
<feature type="transmembrane region" description="Helical" evidence="1">
    <location>
        <begin position="209"/>
        <end position="234"/>
    </location>
</feature>
<keyword evidence="1" id="KW-0812">Transmembrane</keyword>
<evidence type="ECO:0000256" key="1">
    <source>
        <dbReference type="SAM" id="Phobius"/>
    </source>
</evidence>
<organism evidence="2 3">
    <name type="scientific">Tetranychus urticae</name>
    <name type="common">Two-spotted spider mite</name>
    <dbReference type="NCBI Taxonomy" id="32264"/>
    <lineage>
        <taxon>Eukaryota</taxon>
        <taxon>Metazoa</taxon>
        <taxon>Ecdysozoa</taxon>
        <taxon>Arthropoda</taxon>
        <taxon>Chelicerata</taxon>
        <taxon>Arachnida</taxon>
        <taxon>Acari</taxon>
        <taxon>Acariformes</taxon>
        <taxon>Trombidiformes</taxon>
        <taxon>Prostigmata</taxon>
        <taxon>Eleutherengona</taxon>
        <taxon>Raphignathae</taxon>
        <taxon>Tetranychoidea</taxon>
        <taxon>Tetranychidae</taxon>
        <taxon>Tetranychus</taxon>
    </lineage>
</organism>
<evidence type="ECO:0000313" key="3">
    <source>
        <dbReference type="Proteomes" id="UP000015104"/>
    </source>
</evidence>
<protein>
    <recommendedName>
        <fullName evidence="4">Gustatory receptor</fullName>
    </recommendedName>
</protein>
<name>T1KKR8_TETUR</name>
<keyword evidence="1" id="KW-0472">Membrane</keyword>
<feature type="transmembrane region" description="Helical" evidence="1">
    <location>
        <begin position="387"/>
        <end position="408"/>
    </location>
</feature>
<sequence>MKLQLSILKISSLYANRFTIFTHLFHVEKFKMSTISQVIFDQNVDSCTGFAVKNGGETISIVDHFQNNRFNLLHGKRRGILIVLAICAFIINGAHDFLMFKSVQFIPDVSPLVVGANQTIYIFLVGDACLGFGFCLAFWYKIDFTEFSLKWSQSHLITPKFSPLKTLARLNKSLNLLLIFIMFASISAVANIIYLIITQTNRDEHGFNVTLAVIHMASHFLMPLLFTHQLYLLFASTVTVKSLFTQIGKQIKSHTKSTWSAAKLSHYRQQYALAIELANEANNIWSQYLAFFYPSINLMAIIFVYYIISGPINIYRYFIFAQIAGSIFLLIFYLNHYIIGINTEASSIYDIVYEKTFYSKNVNYLSEINLFLDRIGRENVGYRFEGFVYSPGLVASTLTLIVTIIIAFPSFV</sequence>
<feature type="transmembrane region" description="Helical" evidence="1">
    <location>
        <begin position="120"/>
        <end position="140"/>
    </location>
</feature>
<dbReference type="HOGENOM" id="CLU_710445_0_0_1"/>
<dbReference type="EnsemblMetazoa" id="tetur13g04736.1">
    <property type="protein sequence ID" value="tetur13g04736.1"/>
    <property type="gene ID" value="tetur13g04736"/>
</dbReference>
<dbReference type="Proteomes" id="UP000015104">
    <property type="component" value="Unassembled WGS sequence"/>
</dbReference>
<reference evidence="2" key="2">
    <citation type="submission" date="2015-06" db="UniProtKB">
        <authorList>
            <consortium name="EnsemblMetazoa"/>
        </authorList>
    </citation>
    <scope>IDENTIFICATION</scope>
</reference>